<dbReference type="RefSeq" id="WP_275635188.1">
    <property type="nucleotide sequence ID" value="NZ_JARGYD010000022.1"/>
</dbReference>
<dbReference type="InterPro" id="IPR013830">
    <property type="entry name" value="SGNH_hydro"/>
</dbReference>
<sequence>MTDRTILCFGDSNTHGTRALRFLNDRRRHAKADRWPSVMAGALGAGWDVIAEGHPGRTAVFDDPIEGVHKNGMRALPALLETHLPVDLVIVMLGTNDTKTRFSATSFDIAKGLEKVARTILASDAGPDGAAPRVLLAAPVPVIEVGPIAPMFVGAQTKSTELAGHLEAAASRLGVGFIDLAPVAQADPVDGVHLTAEAQAAIGRAMADAVQQIFS</sequence>
<dbReference type="PANTHER" id="PTHR30383">
    <property type="entry name" value="THIOESTERASE 1/PROTEASE 1/LYSOPHOSPHOLIPASE L1"/>
    <property type="match status" value="1"/>
</dbReference>
<gene>
    <name evidence="2" type="ORF">ACFOGP_24705</name>
</gene>
<dbReference type="Gene3D" id="3.40.50.1110">
    <property type="entry name" value="SGNH hydrolase"/>
    <property type="match status" value="1"/>
</dbReference>
<reference evidence="3" key="1">
    <citation type="journal article" date="2019" name="Int. J. Syst. Evol. Microbiol.">
        <title>The Global Catalogue of Microorganisms (GCM) 10K type strain sequencing project: providing services to taxonomists for standard genome sequencing and annotation.</title>
        <authorList>
            <consortium name="The Broad Institute Genomics Platform"/>
            <consortium name="The Broad Institute Genome Sequencing Center for Infectious Disease"/>
            <person name="Wu L."/>
            <person name="Ma J."/>
        </authorList>
    </citation>
    <scope>NUCLEOTIDE SEQUENCE [LARGE SCALE GENOMIC DNA]</scope>
    <source>
        <strain evidence="3">KCTC 52366</strain>
    </source>
</reference>
<keyword evidence="3" id="KW-1185">Reference proteome</keyword>
<name>A0ABV7H2S6_9RHOB</name>
<dbReference type="Proteomes" id="UP001595632">
    <property type="component" value="Unassembled WGS sequence"/>
</dbReference>
<proteinExistence type="predicted"/>
<comment type="caution">
    <text evidence="2">The sequence shown here is derived from an EMBL/GenBank/DDBJ whole genome shotgun (WGS) entry which is preliminary data.</text>
</comment>
<evidence type="ECO:0000313" key="3">
    <source>
        <dbReference type="Proteomes" id="UP001595632"/>
    </source>
</evidence>
<organism evidence="2 3">
    <name type="scientific">Psychromarinibacter halotolerans</name>
    <dbReference type="NCBI Taxonomy" id="1775175"/>
    <lineage>
        <taxon>Bacteria</taxon>
        <taxon>Pseudomonadati</taxon>
        <taxon>Pseudomonadota</taxon>
        <taxon>Alphaproteobacteria</taxon>
        <taxon>Rhodobacterales</taxon>
        <taxon>Paracoccaceae</taxon>
        <taxon>Psychromarinibacter</taxon>
    </lineage>
</organism>
<evidence type="ECO:0000313" key="2">
    <source>
        <dbReference type="EMBL" id="MFC3145946.1"/>
    </source>
</evidence>
<dbReference type="PANTHER" id="PTHR30383:SF29">
    <property type="entry name" value="SGNH HYDROLASE-TYPE ESTERASE DOMAIN-CONTAINING PROTEIN"/>
    <property type="match status" value="1"/>
</dbReference>
<dbReference type="Pfam" id="PF13472">
    <property type="entry name" value="Lipase_GDSL_2"/>
    <property type="match status" value="1"/>
</dbReference>
<protein>
    <submittedName>
        <fullName evidence="2">SGNH/GDSL hydrolase family protein</fullName>
    </submittedName>
</protein>
<accession>A0ABV7H2S6</accession>
<dbReference type="InterPro" id="IPR051532">
    <property type="entry name" value="Ester_Hydrolysis_Enzymes"/>
</dbReference>
<feature type="domain" description="SGNH hydrolase-type esterase" evidence="1">
    <location>
        <begin position="8"/>
        <end position="200"/>
    </location>
</feature>
<dbReference type="InterPro" id="IPR036514">
    <property type="entry name" value="SGNH_hydro_sf"/>
</dbReference>
<evidence type="ECO:0000259" key="1">
    <source>
        <dbReference type="Pfam" id="PF13472"/>
    </source>
</evidence>
<dbReference type="GO" id="GO:0016787">
    <property type="term" value="F:hydrolase activity"/>
    <property type="evidence" value="ECO:0007669"/>
    <property type="project" value="UniProtKB-KW"/>
</dbReference>
<dbReference type="CDD" id="cd01839">
    <property type="entry name" value="SGNH_arylesterase_like"/>
    <property type="match status" value="1"/>
</dbReference>
<keyword evidence="2" id="KW-0378">Hydrolase</keyword>
<dbReference type="SUPFAM" id="SSF52266">
    <property type="entry name" value="SGNH hydrolase"/>
    <property type="match status" value="1"/>
</dbReference>
<dbReference type="EMBL" id="JBHRTB010000010">
    <property type="protein sequence ID" value="MFC3145946.1"/>
    <property type="molecule type" value="Genomic_DNA"/>
</dbReference>